<dbReference type="PANTHER" id="PTHR33595">
    <property type="entry name" value="VON WILLEBRAND FACTOR A DOMAIN PROTEIN"/>
    <property type="match status" value="1"/>
</dbReference>
<comment type="caution">
    <text evidence="3">The sequence shown here is derived from an EMBL/GenBank/DDBJ whole genome shotgun (WGS) entry which is preliminary data.</text>
</comment>
<dbReference type="InterPro" id="IPR057710">
    <property type="entry name" value="DUF7950"/>
</dbReference>
<reference evidence="3 4" key="1">
    <citation type="submission" date="2013-09" db="EMBL/GenBank/DDBJ databases">
        <title>Corchorus capsularis genome sequencing.</title>
        <authorList>
            <person name="Alam M."/>
            <person name="Haque M.S."/>
            <person name="Islam M.S."/>
            <person name="Emdad E.M."/>
            <person name="Islam M.M."/>
            <person name="Ahmed B."/>
            <person name="Halim A."/>
            <person name="Hossen Q.M.M."/>
            <person name="Hossain M.Z."/>
            <person name="Ahmed R."/>
            <person name="Khan M.M."/>
            <person name="Islam R."/>
            <person name="Rashid M.M."/>
            <person name="Khan S.A."/>
            <person name="Rahman M.S."/>
            <person name="Alam M."/>
        </authorList>
    </citation>
    <scope>NUCLEOTIDE SEQUENCE [LARGE SCALE GENOMIC DNA]</scope>
    <source>
        <strain evidence="4">cv. CVL-1</strain>
        <tissue evidence="3">Whole seedling</tissue>
    </source>
</reference>
<dbReference type="PANTHER" id="PTHR33595:SF26">
    <property type="entry name" value="(RAPE) HYPOTHETICAL PROTEIN"/>
    <property type="match status" value="1"/>
</dbReference>
<dbReference type="AlphaFoldDB" id="A0A1R3HTA3"/>
<dbReference type="Pfam" id="PF25821">
    <property type="entry name" value="DUF7950"/>
    <property type="match status" value="1"/>
</dbReference>
<gene>
    <name evidence="3" type="ORF">CCACVL1_17197</name>
</gene>
<feature type="domain" description="DUF7950" evidence="2">
    <location>
        <begin position="174"/>
        <end position="309"/>
    </location>
</feature>
<evidence type="ECO:0000313" key="3">
    <source>
        <dbReference type="EMBL" id="OMO73639.1"/>
    </source>
</evidence>
<organism evidence="3 4">
    <name type="scientific">Corchorus capsularis</name>
    <name type="common">Jute</name>
    <dbReference type="NCBI Taxonomy" id="210143"/>
    <lineage>
        <taxon>Eukaryota</taxon>
        <taxon>Viridiplantae</taxon>
        <taxon>Streptophyta</taxon>
        <taxon>Embryophyta</taxon>
        <taxon>Tracheophyta</taxon>
        <taxon>Spermatophyta</taxon>
        <taxon>Magnoliopsida</taxon>
        <taxon>eudicotyledons</taxon>
        <taxon>Gunneridae</taxon>
        <taxon>Pentapetalae</taxon>
        <taxon>rosids</taxon>
        <taxon>malvids</taxon>
        <taxon>Malvales</taxon>
        <taxon>Malvaceae</taxon>
        <taxon>Grewioideae</taxon>
        <taxon>Apeibeae</taxon>
        <taxon>Corchorus</taxon>
    </lineage>
</organism>
<accession>A0A1R3HTA3</accession>
<dbReference type="Gramene" id="OMO73639">
    <property type="protein sequence ID" value="OMO73639"/>
    <property type="gene ID" value="CCACVL1_17197"/>
</dbReference>
<feature type="compositionally biased region" description="Basic residues" evidence="1">
    <location>
        <begin position="69"/>
        <end position="78"/>
    </location>
</feature>
<proteinExistence type="predicted"/>
<dbReference type="STRING" id="210143.A0A1R3HTA3"/>
<protein>
    <recommendedName>
        <fullName evidence="2">DUF7950 domain-containing protein</fullName>
    </recommendedName>
</protein>
<dbReference type="OMA" id="FACIVRI"/>
<feature type="region of interest" description="Disordered" evidence="1">
    <location>
        <begin position="69"/>
        <end position="95"/>
    </location>
</feature>
<evidence type="ECO:0000259" key="2">
    <source>
        <dbReference type="Pfam" id="PF25821"/>
    </source>
</evidence>
<dbReference type="Proteomes" id="UP000188268">
    <property type="component" value="Unassembled WGS sequence"/>
</dbReference>
<name>A0A1R3HTA3_COCAP</name>
<evidence type="ECO:0000313" key="4">
    <source>
        <dbReference type="Proteomes" id="UP000188268"/>
    </source>
</evidence>
<dbReference type="EMBL" id="AWWV01011182">
    <property type="protein sequence ID" value="OMO73639.1"/>
    <property type="molecule type" value="Genomic_DNA"/>
</dbReference>
<feature type="compositionally biased region" description="Acidic residues" evidence="1">
    <location>
        <begin position="81"/>
        <end position="90"/>
    </location>
</feature>
<evidence type="ECO:0000256" key="1">
    <source>
        <dbReference type="SAM" id="MobiDB-lite"/>
    </source>
</evidence>
<sequence length="312" mass="34652">MEGGDAWGMLKCARGAQDKTIINRIMLRFRPIAPKPVAGDSVSGDSLFGNKNLVVTGKRAKRKYVRVCKKNNSRRKKKPSDDDEAKEDDDEKKSFVTLQLMPEKADLEEKSTVVDRSFGVDLDRRVGLDYHHFEDPPSLCLKLKKLVTDDAAVMGFSDQKAVVVSPPRRRVSVVESWVTVESLTDSCMGEGEMGNCTDVEKMKSLEYDTCPGFVSDGLNRVLWVNQAYKNMIIAAAQVELIDGERAETTVGLVVKDGFVFPHGAFSCRVRLQYGDIGKGKKFSKMVPCDVWKMNTGGFAWRLDVKAALSLGL</sequence>
<keyword evidence="4" id="KW-1185">Reference proteome</keyword>
<dbReference type="OrthoDB" id="1898295at2759"/>